<evidence type="ECO:0000256" key="8">
    <source>
        <dbReference type="ARBA" id="ARBA00022827"/>
    </source>
</evidence>
<feature type="domain" description="Acyl-CoA oxidase C-terminal" evidence="16">
    <location>
        <begin position="388"/>
        <end position="565"/>
    </location>
</feature>
<feature type="domain" description="Acyl-CoA oxidase C-alpha1" evidence="19">
    <location>
        <begin position="187"/>
        <end position="348"/>
    </location>
</feature>
<evidence type="ECO:0000256" key="13">
    <source>
        <dbReference type="ARBA" id="ARBA00023140"/>
    </source>
</evidence>
<feature type="non-terminal residue" evidence="20">
    <location>
        <position position="1"/>
    </location>
</feature>
<keyword evidence="7" id="KW-0547">Nucleotide-binding</keyword>
<evidence type="ECO:0000256" key="6">
    <source>
        <dbReference type="ARBA" id="ARBA00022630"/>
    </source>
</evidence>
<keyword evidence="11" id="KW-0560">Oxidoreductase</keyword>
<organism evidence="20 21">
    <name type="scientific">Pristionchus fissidentatus</name>
    <dbReference type="NCBI Taxonomy" id="1538716"/>
    <lineage>
        <taxon>Eukaryota</taxon>
        <taxon>Metazoa</taxon>
        <taxon>Ecdysozoa</taxon>
        <taxon>Nematoda</taxon>
        <taxon>Chromadorea</taxon>
        <taxon>Rhabditida</taxon>
        <taxon>Rhabditina</taxon>
        <taxon>Diplogasteromorpha</taxon>
        <taxon>Diplogasteroidea</taxon>
        <taxon>Neodiplogasteridae</taxon>
        <taxon>Pristionchus</taxon>
    </lineage>
</organism>
<evidence type="ECO:0000256" key="10">
    <source>
        <dbReference type="ARBA" id="ARBA00022840"/>
    </source>
</evidence>
<feature type="binding site" evidence="15">
    <location>
        <position position="51"/>
    </location>
    <ligand>
        <name>FAD</name>
        <dbReference type="ChEBI" id="CHEBI:57692"/>
    </ligand>
</feature>
<dbReference type="InterPro" id="IPR002655">
    <property type="entry name" value="Acyl-CoA_oxidase_C"/>
</dbReference>
<accession>A0AAV5VYL7</accession>
<reference evidence="20" key="1">
    <citation type="submission" date="2023-10" db="EMBL/GenBank/DDBJ databases">
        <title>Genome assembly of Pristionchus species.</title>
        <authorList>
            <person name="Yoshida K."/>
            <person name="Sommer R.J."/>
        </authorList>
    </citation>
    <scope>NUCLEOTIDE SEQUENCE</scope>
    <source>
        <strain evidence="20">RS5133</strain>
    </source>
</reference>
<feature type="domain" description="Acyl-CoA oxidase/dehydrogenase middle" evidence="17">
    <location>
        <begin position="48"/>
        <end position="156"/>
    </location>
</feature>
<keyword evidence="10" id="KW-0067">ATP-binding</keyword>
<dbReference type="GO" id="GO:0003997">
    <property type="term" value="F:acyl-CoA oxidase activity"/>
    <property type="evidence" value="ECO:0007669"/>
    <property type="project" value="UniProtKB-EC"/>
</dbReference>
<comment type="pathway">
    <text evidence="3">Lipid metabolism; peroxisomal fatty acid beta-oxidation.</text>
</comment>
<dbReference type="InterPro" id="IPR037069">
    <property type="entry name" value="AcylCoA_DH/ox_N_sf"/>
</dbReference>
<comment type="cofactor">
    <cofactor evidence="1">
        <name>FAD</name>
        <dbReference type="ChEBI" id="CHEBI:57692"/>
    </cofactor>
</comment>
<dbReference type="InterPro" id="IPR009100">
    <property type="entry name" value="AcylCoA_DH/oxidase_NM_dom_sf"/>
</dbReference>
<dbReference type="Gene3D" id="1.20.140.10">
    <property type="entry name" value="Butyryl-CoA Dehydrogenase, subunit A, domain 3"/>
    <property type="match status" value="2"/>
</dbReference>
<dbReference type="InterPro" id="IPR055060">
    <property type="entry name" value="ACOX_C_alpha1"/>
</dbReference>
<dbReference type="GO" id="GO:0071949">
    <property type="term" value="F:FAD binding"/>
    <property type="evidence" value="ECO:0007669"/>
    <property type="project" value="InterPro"/>
</dbReference>
<dbReference type="EMBL" id="BTSY01000004">
    <property type="protein sequence ID" value="GMT23160.1"/>
    <property type="molecule type" value="Genomic_DNA"/>
</dbReference>
<evidence type="ECO:0000256" key="11">
    <source>
        <dbReference type="ARBA" id="ARBA00023002"/>
    </source>
</evidence>
<dbReference type="InterPro" id="IPR046373">
    <property type="entry name" value="Acyl-CoA_Oxase/DH_mid-dom_sf"/>
</dbReference>
<dbReference type="Gene3D" id="1.10.540.10">
    <property type="entry name" value="Acyl-CoA dehydrogenase/oxidase, N-terminal domain"/>
    <property type="match status" value="1"/>
</dbReference>
<keyword evidence="6" id="KW-0285">Flavoprotein</keyword>
<comment type="caution">
    <text evidence="20">The sequence shown here is derived from an EMBL/GenBank/DDBJ whole genome shotgun (WGS) entry which is preliminary data.</text>
</comment>
<keyword evidence="9" id="KW-0276">Fatty acid metabolism</keyword>
<dbReference type="GO" id="GO:0005504">
    <property type="term" value="F:fatty acid binding"/>
    <property type="evidence" value="ECO:0007669"/>
    <property type="project" value="TreeGrafter"/>
</dbReference>
<sequence>FSEIFGTDGFPLAIHFIMFLPVLQSQADGNLAAEFLPRAMSLQIIGTYAQTEMGHGTNVKELETTAIYDKTTEEFIVNTPTRSAMKWWPGNLGKMSNYAIVTAQLHIEGVNRGPHNFVIQLRSEKDHKQMKGITIGDIGPKMGISSVDNGFLALDHVRVPRKNMLMKHAKVSPDGKYTPPVHAKLNYGGMVYVRAHMIHNLARNLCAAVTIATRYSAIRRQGRVDTASSEVQILDYQTQQYRLFPQVLLVIRKKESNKVCCQISRAFAYLFTGAETDLLPDLHGLTSGLKSVVSFEAAQAVEQCRMACGGHGFSHASGLPKLFGIVVAGCTYEGENMVMLQQTARYLMKAAEKAERGEKLAYSIEFIGKKTRGQSTIGLHRGDTEMEMEAIFEALEHAARRLIIHAYDEWEKRVKEGESRDRAWNEVTVEMNRAARIYTRLFIARSFHRRVISSPETVRSVLTDLLSLYLHYECIDMAHHLLHDGHCNGDQINFLKRSMNEDLIKLRPDAVSIVDSFDQSDRELNSVLGRRDGNVYEALFEWAKSSELNYTDVLPAVEKHIKVMLEANRAKM</sequence>
<name>A0AAV5VYL7_9BILA</name>
<evidence type="ECO:0000256" key="14">
    <source>
        <dbReference type="PIRSR" id="PIRSR000168-1"/>
    </source>
</evidence>
<dbReference type="PIRSF" id="PIRSF000168">
    <property type="entry name" value="Acyl-CoA_oxidase"/>
    <property type="match status" value="1"/>
</dbReference>
<evidence type="ECO:0000259" key="17">
    <source>
        <dbReference type="Pfam" id="PF02770"/>
    </source>
</evidence>
<dbReference type="InterPro" id="IPR006091">
    <property type="entry name" value="Acyl-CoA_Oxase/DH_mid-dom"/>
</dbReference>
<dbReference type="EC" id="1.3.3.6" evidence="5"/>
<comment type="subcellular location">
    <subcellularLocation>
        <location evidence="2">Peroxisome</location>
    </subcellularLocation>
</comment>
<evidence type="ECO:0000256" key="1">
    <source>
        <dbReference type="ARBA" id="ARBA00001974"/>
    </source>
</evidence>
<dbReference type="Pfam" id="PF14749">
    <property type="entry name" value="Acyl-CoA_ox_N"/>
    <property type="match status" value="1"/>
</dbReference>
<evidence type="ECO:0000256" key="9">
    <source>
        <dbReference type="ARBA" id="ARBA00022832"/>
    </source>
</evidence>
<dbReference type="GO" id="GO:0005524">
    <property type="term" value="F:ATP binding"/>
    <property type="evidence" value="ECO:0007669"/>
    <property type="project" value="UniProtKB-KW"/>
</dbReference>
<dbReference type="InterPro" id="IPR012258">
    <property type="entry name" value="Acyl-CoA_oxidase"/>
</dbReference>
<keyword evidence="13" id="KW-0576">Peroxisome</keyword>
<keyword evidence="8 15" id="KW-0274">FAD</keyword>
<dbReference type="GO" id="GO:0005777">
    <property type="term" value="C:peroxisome"/>
    <property type="evidence" value="ECO:0007669"/>
    <property type="project" value="UniProtKB-SubCell"/>
</dbReference>
<comment type="similarity">
    <text evidence="4">Belongs to the acyl-CoA oxidase family.</text>
</comment>
<dbReference type="FunFam" id="1.20.140.10:FF:000013">
    <property type="entry name" value="Acyl-coenzyme A oxidase"/>
    <property type="match status" value="1"/>
</dbReference>
<evidence type="ECO:0000256" key="12">
    <source>
        <dbReference type="ARBA" id="ARBA00023098"/>
    </source>
</evidence>
<evidence type="ECO:0000259" key="16">
    <source>
        <dbReference type="Pfam" id="PF01756"/>
    </source>
</evidence>
<dbReference type="Proteomes" id="UP001432322">
    <property type="component" value="Unassembled WGS sequence"/>
</dbReference>
<protein>
    <recommendedName>
        <fullName evidence="5">acyl-CoA oxidase</fullName>
        <ecNumber evidence="5">1.3.3.6</ecNumber>
    </recommendedName>
</protein>
<feature type="domain" description="Acyl-coenzyme A oxidase N-terminal" evidence="18">
    <location>
        <begin position="7"/>
        <end position="45"/>
    </location>
</feature>
<dbReference type="FunFam" id="1.20.140.10:FF:000005">
    <property type="entry name" value="Acyl-coenzyme A oxidase"/>
    <property type="match status" value="1"/>
</dbReference>
<dbReference type="SUPFAM" id="SSF47203">
    <property type="entry name" value="Acyl-CoA dehydrogenase C-terminal domain-like"/>
    <property type="match status" value="2"/>
</dbReference>
<keyword evidence="12" id="KW-0443">Lipid metabolism</keyword>
<evidence type="ECO:0000256" key="4">
    <source>
        <dbReference type="ARBA" id="ARBA00006288"/>
    </source>
</evidence>
<dbReference type="SUPFAM" id="SSF56645">
    <property type="entry name" value="Acyl-CoA dehydrogenase NM domain-like"/>
    <property type="match status" value="1"/>
</dbReference>
<proteinExistence type="inferred from homology"/>
<gene>
    <name evidence="20" type="ORF">PFISCL1PPCAC_14457</name>
</gene>
<feature type="binding site" evidence="15">
    <location>
        <position position="90"/>
    </location>
    <ligand>
        <name>FAD</name>
        <dbReference type="ChEBI" id="CHEBI:57692"/>
    </ligand>
</feature>
<dbReference type="Gene3D" id="2.40.110.10">
    <property type="entry name" value="Butyryl-CoA Dehydrogenase, subunit A, domain 2"/>
    <property type="match status" value="1"/>
</dbReference>
<evidence type="ECO:0000259" key="19">
    <source>
        <dbReference type="Pfam" id="PF22924"/>
    </source>
</evidence>
<dbReference type="Pfam" id="PF01756">
    <property type="entry name" value="ACOX"/>
    <property type="match status" value="1"/>
</dbReference>
<dbReference type="PANTHER" id="PTHR10909">
    <property type="entry name" value="ELECTRON TRANSPORT OXIDOREDUCTASE"/>
    <property type="match status" value="1"/>
</dbReference>
<evidence type="ECO:0000256" key="2">
    <source>
        <dbReference type="ARBA" id="ARBA00004275"/>
    </source>
</evidence>
<dbReference type="FunFam" id="2.40.110.10:FF:000003">
    <property type="entry name" value="Acyl-coenzyme A oxidase"/>
    <property type="match status" value="1"/>
</dbReference>
<dbReference type="GO" id="GO:0033540">
    <property type="term" value="P:fatty acid beta-oxidation using acyl-CoA oxidase"/>
    <property type="evidence" value="ECO:0007669"/>
    <property type="project" value="TreeGrafter"/>
</dbReference>
<evidence type="ECO:0000256" key="15">
    <source>
        <dbReference type="PIRSR" id="PIRSR000168-2"/>
    </source>
</evidence>
<evidence type="ECO:0000259" key="18">
    <source>
        <dbReference type="Pfam" id="PF14749"/>
    </source>
</evidence>
<feature type="active site" description="Proton acceptor" evidence="14">
    <location>
        <position position="333"/>
    </location>
</feature>
<evidence type="ECO:0000256" key="7">
    <source>
        <dbReference type="ARBA" id="ARBA00022741"/>
    </source>
</evidence>
<evidence type="ECO:0000256" key="5">
    <source>
        <dbReference type="ARBA" id="ARBA00012870"/>
    </source>
</evidence>
<evidence type="ECO:0000313" key="21">
    <source>
        <dbReference type="Proteomes" id="UP001432322"/>
    </source>
</evidence>
<dbReference type="Pfam" id="PF22924">
    <property type="entry name" value="ACOX_C_alpha1"/>
    <property type="match status" value="1"/>
</dbReference>
<dbReference type="AlphaFoldDB" id="A0AAV5VYL7"/>
<keyword evidence="21" id="KW-1185">Reference proteome</keyword>
<dbReference type="GO" id="GO:1904070">
    <property type="term" value="P:ascaroside biosynthetic process"/>
    <property type="evidence" value="ECO:0007669"/>
    <property type="project" value="TreeGrafter"/>
</dbReference>
<dbReference type="PANTHER" id="PTHR10909:SF250">
    <property type="entry name" value="PEROXISOMAL ACYL-COENZYME A OXIDASE 1"/>
    <property type="match status" value="1"/>
</dbReference>
<evidence type="ECO:0000256" key="3">
    <source>
        <dbReference type="ARBA" id="ARBA00004846"/>
    </source>
</evidence>
<dbReference type="Pfam" id="PF02770">
    <property type="entry name" value="Acyl-CoA_dh_M"/>
    <property type="match status" value="1"/>
</dbReference>
<dbReference type="InterPro" id="IPR029320">
    <property type="entry name" value="Acyl-CoA_ox_N"/>
</dbReference>
<dbReference type="InterPro" id="IPR036250">
    <property type="entry name" value="AcylCo_DH-like_C"/>
</dbReference>
<dbReference type="GO" id="GO:0055088">
    <property type="term" value="P:lipid homeostasis"/>
    <property type="evidence" value="ECO:0007669"/>
    <property type="project" value="TreeGrafter"/>
</dbReference>
<evidence type="ECO:0000313" key="20">
    <source>
        <dbReference type="EMBL" id="GMT23160.1"/>
    </source>
</evidence>